<evidence type="ECO:0000313" key="2">
    <source>
        <dbReference type="EMBL" id="QOQ76494.1"/>
    </source>
</evidence>
<organism evidence="2 3">
    <name type="scientific">Pseudomonas poae</name>
    <dbReference type="NCBI Taxonomy" id="200451"/>
    <lineage>
        <taxon>Bacteria</taxon>
        <taxon>Pseudomonadati</taxon>
        <taxon>Pseudomonadota</taxon>
        <taxon>Gammaproteobacteria</taxon>
        <taxon>Pseudomonadales</taxon>
        <taxon>Pseudomonadaceae</taxon>
        <taxon>Pseudomonas</taxon>
    </lineage>
</organism>
<protein>
    <submittedName>
        <fullName evidence="2">Uncharacterized protein</fullName>
    </submittedName>
</protein>
<dbReference type="Proteomes" id="UP000594923">
    <property type="component" value="Chromosome"/>
</dbReference>
<evidence type="ECO:0000313" key="3">
    <source>
        <dbReference type="Proteomes" id="UP000594923"/>
    </source>
</evidence>
<accession>A0A7M1KK66</accession>
<reference evidence="2 3" key="1">
    <citation type="submission" date="2020-10" db="EMBL/GenBank/DDBJ databases">
        <title>High quality whole genome sequence of Pseudomonas poae PMA22.</title>
        <authorList>
            <person name="Hernandez J.G."/>
            <person name="Rodriguez P."/>
            <person name="Cuevas C."/>
            <person name="de la Calle F."/>
            <person name="Galan B."/>
            <person name="Garcia J.L."/>
        </authorList>
    </citation>
    <scope>NUCLEOTIDE SEQUENCE [LARGE SCALE GENOMIC DNA]</scope>
    <source>
        <strain evidence="2 3">PMA22</strain>
    </source>
</reference>
<proteinExistence type="predicted"/>
<dbReference type="RefSeq" id="WP_197627496.1">
    <property type="nucleotide sequence ID" value="NZ_CP063073.1"/>
</dbReference>
<dbReference type="AlphaFoldDB" id="A0A7M1KK66"/>
<dbReference type="EMBL" id="CP063073">
    <property type="protein sequence ID" value="QOQ76494.1"/>
    <property type="molecule type" value="Genomic_DNA"/>
</dbReference>
<feature type="region of interest" description="Disordered" evidence="1">
    <location>
        <begin position="107"/>
        <end position="128"/>
    </location>
</feature>
<name>A0A7M1KK66_9PSED</name>
<evidence type="ECO:0000256" key="1">
    <source>
        <dbReference type="SAM" id="MobiDB-lite"/>
    </source>
</evidence>
<sequence length="128" mass="13835">MARAALNIVGKTGEKYFMDSMGGTDVDCYRKEVGVYCVTGSQGMVPYPPEDVGWGYTLHPSESRAEVETYFQDGLLTIYVTMRGAPYDLKTIITLHILVPDLPASQNPPIVSTTSAGDPQPLGDTAES</sequence>
<gene>
    <name evidence="2" type="ORF">IMF22_05415</name>
</gene>
<feature type="compositionally biased region" description="Polar residues" evidence="1">
    <location>
        <begin position="107"/>
        <end position="117"/>
    </location>
</feature>